<proteinExistence type="predicted"/>
<sequence length="120" mass="12464">MAQAEEAYGPPAPEKECAPQQGDEIVVCAEEEQDQSQFRVKSSSELEPESEEALDDGTPRAPDVAGPGIFTGPPTIGGLCIPGLQKCPPPPALIIDVTALPQAPEGSDADKIAKGEMPGR</sequence>
<keyword evidence="3" id="KW-1185">Reference proteome</keyword>
<evidence type="ECO:0000256" key="1">
    <source>
        <dbReference type="SAM" id="MobiDB-lite"/>
    </source>
</evidence>
<dbReference type="EMBL" id="JABCRE010000003">
    <property type="protein sequence ID" value="NMW32795.1"/>
    <property type="molecule type" value="Genomic_DNA"/>
</dbReference>
<evidence type="ECO:0000313" key="2">
    <source>
        <dbReference type="EMBL" id="NMW32795.1"/>
    </source>
</evidence>
<organism evidence="2 3">
    <name type="scientific">Pontixanthobacter rizhaonensis</name>
    <dbReference type="NCBI Taxonomy" id="2730337"/>
    <lineage>
        <taxon>Bacteria</taxon>
        <taxon>Pseudomonadati</taxon>
        <taxon>Pseudomonadota</taxon>
        <taxon>Alphaproteobacteria</taxon>
        <taxon>Sphingomonadales</taxon>
        <taxon>Erythrobacteraceae</taxon>
        <taxon>Pontixanthobacter</taxon>
    </lineage>
</organism>
<gene>
    <name evidence="2" type="ORF">HKD42_12055</name>
</gene>
<dbReference type="AlphaFoldDB" id="A0A848QRS3"/>
<feature type="compositionally biased region" description="Acidic residues" evidence="1">
    <location>
        <begin position="46"/>
        <end position="55"/>
    </location>
</feature>
<dbReference type="Proteomes" id="UP000561181">
    <property type="component" value="Unassembled WGS sequence"/>
</dbReference>
<comment type="caution">
    <text evidence="2">The sequence shown here is derived from an EMBL/GenBank/DDBJ whole genome shotgun (WGS) entry which is preliminary data.</text>
</comment>
<protein>
    <submittedName>
        <fullName evidence="2">Uncharacterized protein</fullName>
    </submittedName>
</protein>
<feature type="region of interest" description="Disordered" evidence="1">
    <location>
        <begin position="98"/>
        <end position="120"/>
    </location>
</feature>
<evidence type="ECO:0000313" key="3">
    <source>
        <dbReference type="Proteomes" id="UP000561181"/>
    </source>
</evidence>
<reference evidence="2 3" key="1">
    <citation type="submission" date="2020-04" db="EMBL/GenBank/DDBJ databases">
        <authorList>
            <person name="Liu A."/>
        </authorList>
    </citation>
    <scope>NUCLEOTIDE SEQUENCE [LARGE SCALE GENOMIC DNA]</scope>
    <source>
        <strain evidence="2 3">RZ02</strain>
    </source>
</reference>
<accession>A0A848QRS3</accession>
<feature type="compositionally biased region" description="Low complexity" evidence="1">
    <location>
        <begin position="66"/>
        <end position="75"/>
    </location>
</feature>
<feature type="region of interest" description="Disordered" evidence="1">
    <location>
        <begin position="1"/>
        <end position="75"/>
    </location>
</feature>
<feature type="compositionally biased region" description="Basic and acidic residues" evidence="1">
    <location>
        <begin position="108"/>
        <end position="120"/>
    </location>
</feature>
<name>A0A848QRS3_9SPHN</name>